<keyword evidence="2" id="KW-0677">Repeat</keyword>
<dbReference type="PANTHER" id="PTHR19818:SF163">
    <property type="entry name" value="C2H2-TYPE DOMAIN-CONTAINING PROTEIN"/>
    <property type="match status" value="1"/>
</dbReference>
<organism evidence="8 9">
    <name type="scientific">Diabrotica virgifera virgifera</name>
    <name type="common">western corn rootworm</name>
    <dbReference type="NCBI Taxonomy" id="50390"/>
    <lineage>
        <taxon>Eukaryota</taxon>
        <taxon>Metazoa</taxon>
        <taxon>Ecdysozoa</taxon>
        <taxon>Arthropoda</taxon>
        <taxon>Hexapoda</taxon>
        <taxon>Insecta</taxon>
        <taxon>Pterygota</taxon>
        <taxon>Neoptera</taxon>
        <taxon>Endopterygota</taxon>
        <taxon>Coleoptera</taxon>
        <taxon>Polyphaga</taxon>
        <taxon>Cucujiformia</taxon>
        <taxon>Chrysomeloidea</taxon>
        <taxon>Chrysomelidae</taxon>
        <taxon>Galerucinae</taxon>
        <taxon>Diabroticina</taxon>
        <taxon>Diabroticites</taxon>
        <taxon>Diabrotica</taxon>
    </lineage>
</organism>
<reference evidence="8" key="1">
    <citation type="submission" date="2025-05" db="UniProtKB">
        <authorList>
            <consortium name="EnsemblMetazoa"/>
        </authorList>
    </citation>
    <scope>IDENTIFICATION</scope>
</reference>
<feature type="compositionally biased region" description="Basic and acidic residues" evidence="6">
    <location>
        <begin position="370"/>
        <end position="385"/>
    </location>
</feature>
<dbReference type="PROSITE" id="PS50157">
    <property type="entry name" value="ZINC_FINGER_C2H2_2"/>
    <property type="match status" value="6"/>
</dbReference>
<evidence type="ECO:0000256" key="1">
    <source>
        <dbReference type="ARBA" id="ARBA00022723"/>
    </source>
</evidence>
<dbReference type="SUPFAM" id="SSF57667">
    <property type="entry name" value="beta-beta-alpha zinc fingers"/>
    <property type="match status" value="3"/>
</dbReference>
<evidence type="ECO:0000256" key="3">
    <source>
        <dbReference type="ARBA" id="ARBA00022771"/>
    </source>
</evidence>
<dbReference type="PROSITE" id="PS00028">
    <property type="entry name" value="ZINC_FINGER_C2H2_1"/>
    <property type="match status" value="6"/>
</dbReference>
<evidence type="ECO:0000256" key="2">
    <source>
        <dbReference type="ARBA" id="ARBA00022737"/>
    </source>
</evidence>
<evidence type="ECO:0000256" key="5">
    <source>
        <dbReference type="PROSITE-ProRule" id="PRU00042"/>
    </source>
</evidence>
<dbReference type="PANTHER" id="PTHR19818">
    <property type="entry name" value="ZINC FINGER PROTEIN ZIC AND GLI"/>
    <property type="match status" value="1"/>
</dbReference>
<dbReference type="EnsemblMetazoa" id="XM_050659677.1">
    <property type="protein sequence ID" value="XP_050515634.1"/>
    <property type="gene ID" value="LOC126890603"/>
</dbReference>
<dbReference type="InterPro" id="IPR036236">
    <property type="entry name" value="Znf_C2H2_sf"/>
</dbReference>
<dbReference type="Pfam" id="PF13912">
    <property type="entry name" value="zf-C2H2_6"/>
    <property type="match status" value="1"/>
</dbReference>
<dbReference type="Gene3D" id="3.30.160.60">
    <property type="entry name" value="Classic Zinc Finger"/>
    <property type="match status" value="5"/>
</dbReference>
<keyword evidence="1" id="KW-0479">Metal-binding</keyword>
<feature type="domain" description="C2H2-type" evidence="7">
    <location>
        <begin position="256"/>
        <end position="284"/>
    </location>
</feature>
<dbReference type="RefSeq" id="XP_050515634.1">
    <property type="nucleotide sequence ID" value="XM_050659677.1"/>
</dbReference>
<feature type="domain" description="C2H2-type" evidence="7">
    <location>
        <begin position="113"/>
        <end position="140"/>
    </location>
</feature>
<dbReference type="InterPro" id="IPR050329">
    <property type="entry name" value="GLI_C2H2-zinc-finger"/>
</dbReference>
<feature type="domain" description="C2H2-type" evidence="7">
    <location>
        <begin position="225"/>
        <end position="254"/>
    </location>
</feature>
<feature type="domain" description="C2H2-type" evidence="7">
    <location>
        <begin position="169"/>
        <end position="196"/>
    </location>
</feature>
<evidence type="ECO:0000313" key="9">
    <source>
        <dbReference type="Proteomes" id="UP001652700"/>
    </source>
</evidence>
<feature type="domain" description="C2H2-type" evidence="7">
    <location>
        <begin position="197"/>
        <end position="224"/>
    </location>
</feature>
<dbReference type="SMART" id="SM00355">
    <property type="entry name" value="ZnF_C2H2"/>
    <property type="match status" value="6"/>
</dbReference>
<keyword evidence="3 5" id="KW-0863">Zinc-finger</keyword>
<evidence type="ECO:0000256" key="6">
    <source>
        <dbReference type="SAM" id="MobiDB-lite"/>
    </source>
</evidence>
<dbReference type="Pfam" id="PF12874">
    <property type="entry name" value="zf-met"/>
    <property type="match status" value="1"/>
</dbReference>
<feature type="region of interest" description="Disordered" evidence="6">
    <location>
        <begin position="363"/>
        <end position="386"/>
    </location>
</feature>
<evidence type="ECO:0000256" key="4">
    <source>
        <dbReference type="ARBA" id="ARBA00022833"/>
    </source>
</evidence>
<protein>
    <recommendedName>
        <fullName evidence="7">C2H2-type domain-containing protein</fullName>
    </recommendedName>
</protein>
<evidence type="ECO:0000259" key="7">
    <source>
        <dbReference type="PROSITE" id="PS50157"/>
    </source>
</evidence>
<sequence>MEKQEYQFPDDINFSSFNEISNSIKTEDFKTEYDDVTLFAQLDNITNNLTASISDTAMATPIFITAKLPEIQNESTEIEELQNKSFLPDPLNGNHISHFVRYKIQDGKHVKIWECGICQKEFTHQYTLMRHVPTHTDERKFRCVTCGKAFRQMSTLSQHRAIHSTERPYICEVCQKTFNRVSTLISHRKTHTGLKPHRCHLCTKAFHQKGNLRNHIFTHTNARPYKCDICEKGFNQMSNLMCHKLKAHQRTEKPKYTCKICDKCFPKRITLRQHEQYTHKIISPVDSVELEYPNPIQKSSDFKDAIIVEPIKTEAMRLAIEAKQTPFALLRPITGKPVLVRVLPAGDKQMLVPATADDLKTHSNISITSKTDKENQAPDKEKEKAGNTVQIKIPVVATVIIQQSDPTGQMSVAVVSPGPIGEVDEQPGLLSSKENNFVYSCTFTDGNTSASTAQSEHQINMENSINNNNNTPPQSDSAKDDNEFLEEVRKKLEGDQILNELNKILENLICETQENIPLMSKDKGSKENALNFSDEDSNSSAVTVIDFISL</sequence>
<accession>A0ABM5KZM0</accession>
<evidence type="ECO:0000313" key="8">
    <source>
        <dbReference type="EnsemblMetazoa" id="XP_050515634.1"/>
    </source>
</evidence>
<keyword evidence="4" id="KW-0862">Zinc</keyword>
<dbReference type="GeneID" id="126890603"/>
<proteinExistence type="predicted"/>
<dbReference type="InterPro" id="IPR013087">
    <property type="entry name" value="Znf_C2H2_type"/>
</dbReference>
<dbReference type="Pfam" id="PF00096">
    <property type="entry name" value="zf-C2H2"/>
    <property type="match status" value="4"/>
</dbReference>
<name>A0ABM5KZM0_DIAVI</name>
<dbReference type="Proteomes" id="UP001652700">
    <property type="component" value="Unplaced"/>
</dbReference>
<feature type="domain" description="C2H2-type" evidence="7">
    <location>
        <begin position="141"/>
        <end position="168"/>
    </location>
</feature>
<keyword evidence="9" id="KW-1185">Reference proteome</keyword>